<evidence type="ECO:0000313" key="8">
    <source>
        <dbReference type="Proteomes" id="UP000285712"/>
    </source>
</evidence>
<evidence type="ECO:0000256" key="2">
    <source>
        <dbReference type="ARBA" id="ARBA00022532"/>
    </source>
</evidence>
<evidence type="ECO:0000256" key="4">
    <source>
        <dbReference type="ARBA" id="ARBA00023027"/>
    </source>
</evidence>
<proteinExistence type="predicted"/>
<gene>
    <name evidence="7" type="ORF">DYB35_007290</name>
</gene>
<reference evidence="7 8" key="1">
    <citation type="submission" date="2018-08" db="EMBL/GenBank/DDBJ databases">
        <title>Aphanomyces genome sequencing and annotation.</title>
        <authorList>
            <person name="Minardi D."/>
            <person name="Oidtmann B."/>
            <person name="Van Der Giezen M."/>
            <person name="Studholme D.J."/>
        </authorList>
    </citation>
    <scope>NUCLEOTIDE SEQUENCE [LARGE SCALE GENOMIC DNA]</scope>
    <source>
        <strain evidence="7 8">Sv</strain>
    </source>
</reference>
<dbReference type="Gene3D" id="3.40.50.720">
    <property type="entry name" value="NAD(P)-binding Rossmann-like Domain"/>
    <property type="match status" value="1"/>
</dbReference>
<feature type="domain" description="Lactate/malate dehydrogenase N-terminal" evidence="6">
    <location>
        <begin position="21"/>
        <end position="107"/>
    </location>
</feature>
<organism evidence="7 8">
    <name type="scientific">Aphanomyces astaci</name>
    <name type="common">Crayfish plague agent</name>
    <dbReference type="NCBI Taxonomy" id="112090"/>
    <lineage>
        <taxon>Eukaryota</taxon>
        <taxon>Sar</taxon>
        <taxon>Stramenopiles</taxon>
        <taxon>Oomycota</taxon>
        <taxon>Saprolegniomycetes</taxon>
        <taxon>Saprolegniales</taxon>
        <taxon>Verrucalvaceae</taxon>
        <taxon>Aphanomyces</taxon>
    </lineage>
</organism>
<keyword evidence="3" id="KW-0560">Oxidoreductase</keyword>
<dbReference type="Pfam" id="PF00056">
    <property type="entry name" value="Ldh_1_N"/>
    <property type="match status" value="1"/>
</dbReference>
<dbReference type="InterPro" id="IPR036291">
    <property type="entry name" value="NAD(P)-bd_dom_sf"/>
</dbReference>
<dbReference type="AlphaFoldDB" id="A0A3R6WRL3"/>
<keyword evidence="5" id="KW-0732">Signal</keyword>
<dbReference type="GO" id="GO:0030060">
    <property type="term" value="F:L-malate dehydrogenase (NAD+) activity"/>
    <property type="evidence" value="ECO:0007669"/>
    <property type="project" value="UniProtKB-EC"/>
</dbReference>
<evidence type="ECO:0000259" key="6">
    <source>
        <dbReference type="Pfam" id="PF00056"/>
    </source>
</evidence>
<protein>
    <recommendedName>
        <fullName evidence="1">malate dehydrogenase</fullName>
        <ecNumber evidence="1">1.1.1.37</ecNumber>
    </recommendedName>
</protein>
<dbReference type="PANTHER" id="PTHR11540:SF16">
    <property type="entry name" value="MALATE DEHYDROGENASE, MITOCHONDRIAL"/>
    <property type="match status" value="1"/>
</dbReference>
<accession>A0A3R6WRL3</accession>
<dbReference type="GO" id="GO:0005737">
    <property type="term" value="C:cytoplasm"/>
    <property type="evidence" value="ECO:0007669"/>
    <property type="project" value="TreeGrafter"/>
</dbReference>
<dbReference type="EC" id="1.1.1.37" evidence="1"/>
<dbReference type="GO" id="GO:0006099">
    <property type="term" value="P:tricarboxylic acid cycle"/>
    <property type="evidence" value="ECO:0007669"/>
    <property type="project" value="UniProtKB-KW"/>
</dbReference>
<name>A0A3R6WRL3_APHAT</name>
<dbReference type="Proteomes" id="UP000285712">
    <property type="component" value="Unassembled WGS sequence"/>
</dbReference>
<evidence type="ECO:0000256" key="3">
    <source>
        <dbReference type="ARBA" id="ARBA00023002"/>
    </source>
</evidence>
<feature type="signal peptide" evidence="5">
    <location>
        <begin position="1"/>
        <end position="20"/>
    </location>
</feature>
<dbReference type="SUPFAM" id="SSF51735">
    <property type="entry name" value="NAD(P)-binding Rossmann-fold domains"/>
    <property type="match status" value="1"/>
</dbReference>
<dbReference type="EMBL" id="QUTG01002249">
    <property type="protein sequence ID" value="RHY97065.1"/>
    <property type="molecule type" value="Genomic_DNA"/>
</dbReference>
<keyword evidence="4" id="KW-0520">NAD</keyword>
<evidence type="ECO:0000313" key="7">
    <source>
        <dbReference type="EMBL" id="RHY97065.1"/>
    </source>
</evidence>
<evidence type="ECO:0000256" key="5">
    <source>
        <dbReference type="SAM" id="SignalP"/>
    </source>
</evidence>
<keyword evidence="2" id="KW-0816">Tricarboxylic acid cycle</keyword>
<dbReference type="InterPro" id="IPR001236">
    <property type="entry name" value="Lactate/malate_DH_N"/>
</dbReference>
<feature type="chain" id="PRO_5018670551" description="malate dehydrogenase" evidence="5">
    <location>
        <begin position="21"/>
        <end position="122"/>
    </location>
</feature>
<sequence>MCLWTLRLTILATVIWRGRRTSPGVAADLSHCNTRAKVTGHAGMDNIEAALTGMDVVVIPAGVPRKPGMTRDDLFNTNASIVQSLATAAAKYCPNAMLLIIANPVNSTVPPSHLPAILRSSS</sequence>
<evidence type="ECO:0000256" key="1">
    <source>
        <dbReference type="ARBA" id="ARBA00012995"/>
    </source>
</evidence>
<dbReference type="PANTHER" id="PTHR11540">
    <property type="entry name" value="MALATE AND LACTATE DEHYDROGENASE"/>
    <property type="match status" value="1"/>
</dbReference>
<dbReference type="VEuPathDB" id="FungiDB:H257_05662"/>
<comment type="caution">
    <text evidence="7">The sequence shown here is derived from an EMBL/GenBank/DDBJ whole genome shotgun (WGS) entry which is preliminary data.</text>
</comment>